<feature type="domain" description="Histidine kinase" evidence="7">
    <location>
        <begin position="812"/>
        <end position="1003"/>
    </location>
</feature>
<proteinExistence type="predicted"/>
<evidence type="ECO:0000256" key="1">
    <source>
        <dbReference type="ARBA" id="ARBA00000085"/>
    </source>
</evidence>
<dbReference type="Pfam" id="PF07494">
    <property type="entry name" value="Reg_prop"/>
    <property type="match status" value="1"/>
</dbReference>
<sequence>MGKRLSILVVVLVLHIGSVGRLRAQAPNVWFDQLTEADGLPGGAVYSITKDRQGFIWFGTRRCPVRYDGSTFRPFLLPETYLVTGLAADSANRMWLASDRRGICRIEPNALHLTPVPNTPTATGRFYRSTANEGWFGDTSGIGRIDLRTGVVRHYPLRHTTYRGIKVQDFLEDSQRTLWVVGSDNGLFRFDRRANRFVCVLGPDCADPARRLSVYLSRGCVDAQGILWIGSYDHGLLRFDPHTSQFTFFTQTGRPAGINCVAEGQDETGRRLLWVGDESGLLAFRPEQQRFVAVPVTWPDPFAVYALFRDPGSGMLWVGTSDGVLKYNPQDSRVEPVTLPPALVRQPVLVNVICPDQRDTTGQTFWLGLSHTGLIRWHRPTNQFTLVRYPESQAETMWVQQTGDGRLWIGLRNWSYRGDGVLVYDPSAGRFVPEPAAQRAGRLFSVPFVDHGLIDRQQRLWVGNNDEGLRVLAIQTGQPLHYWPEAEIRAMYANNNFLTDIKADKAGQIWLATYRGPYCVTEPGHRFVPADHHSRRQFDDPATNALLVARSGHVWAARWGSVTESAPDGTLLTVLTSRNGLYDRETRRLAEDGAGRIWIGTCDGLQVYDPRTRQIRRFTVGDGLSRTNVTAALYIHRGRELFVGQQNGFDYIVTDRLLHRESLPPVVVNSLRIQERERSFDAAKPIRLSPADNAFSVGFSVMTYDRMPTSQYAYRLDGFDTGWNYSGTHHRAYYTNLAPGRYVLSLKAANAAGQWSRQVTQLAIDVLPAYYQTWWFRLLIGLLFAGGLYGLYRYRINQILRVQRIRNRISADLHDEIGSSISGIDILGTMIQRGLPKNHPSEPMVERIVSEARQVSSALDDIVWSINPTNDGLGSLIARINRYAAELFEASGIQYEIAIPDGLDRLSLSMEKRQDFYLIAKEAVNNMVKHAQATQARLLISYAHPQLHLTVWDNGRGFDTNADTDRNGLRNMQTRARQLGGTLQISSAPGQGTSLRLTFPVSA</sequence>
<dbReference type="Proteomes" id="UP000501128">
    <property type="component" value="Chromosome"/>
</dbReference>
<keyword evidence="9" id="KW-1185">Reference proteome</keyword>
<feature type="transmembrane region" description="Helical" evidence="6">
    <location>
        <begin position="774"/>
        <end position="792"/>
    </location>
</feature>
<dbReference type="InterPro" id="IPR005467">
    <property type="entry name" value="His_kinase_dom"/>
</dbReference>
<keyword evidence="6" id="KW-0812">Transmembrane</keyword>
<dbReference type="PANTHER" id="PTHR24421:SF10">
    <property type="entry name" value="NITRATE_NITRITE SENSOR PROTEIN NARQ"/>
    <property type="match status" value="1"/>
</dbReference>
<dbReference type="Gene3D" id="1.20.5.1930">
    <property type="match status" value="1"/>
</dbReference>
<dbReference type="PANTHER" id="PTHR24421">
    <property type="entry name" value="NITRATE/NITRITE SENSOR PROTEIN NARX-RELATED"/>
    <property type="match status" value="1"/>
</dbReference>
<dbReference type="Gene3D" id="2.60.40.10">
    <property type="entry name" value="Immunoglobulins"/>
    <property type="match status" value="1"/>
</dbReference>
<dbReference type="SUPFAM" id="SSF63829">
    <property type="entry name" value="Calcium-dependent phosphotriesterase"/>
    <property type="match status" value="2"/>
</dbReference>
<dbReference type="PROSITE" id="PS50109">
    <property type="entry name" value="HIS_KIN"/>
    <property type="match status" value="1"/>
</dbReference>
<dbReference type="InterPro" id="IPR036890">
    <property type="entry name" value="HATPase_C_sf"/>
</dbReference>
<comment type="catalytic activity">
    <reaction evidence="1">
        <text>ATP + protein L-histidine = ADP + protein N-phospho-L-histidine.</text>
        <dbReference type="EC" id="2.7.13.3"/>
    </reaction>
</comment>
<dbReference type="Gene3D" id="2.130.10.10">
    <property type="entry name" value="YVTN repeat-like/Quinoprotein amine dehydrogenase"/>
    <property type="match status" value="2"/>
</dbReference>
<dbReference type="InterPro" id="IPR011123">
    <property type="entry name" value="Y_Y_Y"/>
</dbReference>
<dbReference type="GO" id="GO:0000160">
    <property type="term" value="P:phosphorelay signal transduction system"/>
    <property type="evidence" value="ECO:0007669"/>
    <property type="project" value="UniProtKB-KW"/>
</dbReference>
<dbReference type="InterPro" id="IPR003594">
    <property type="entry name" value="HATPase_dom"/>
</dbReference>
<dbReference type="RefSeq" id="WP_169549203.1">
    <property type="nucleotide sequence ID" value="NZ_CP051677.1"/>
</dbReference>
<evidence type="ECO:0000256" key="6">
    <source>
        <dbReference type="SAM" id="Phobius"/>
    </source>
</evidence>
<gene>
    <name evidence="8" type="ORF">HH216_01610</name>
</gene>
<keyword evidence="6" id="KW-0472">Membrane</keyword>
<dbReference type="Pfam" id="PF07495">
    <property type="entry name" value="Y_Y_Y"/>
    <property type="match status" value="1"/>
</dbReference>
<keyword evidence="5" id="KW-0902">Two-component regulatory system</keyword>
<keyword evidence="3" id="KW-0808">Transferase</keyword>
<dbReference type="SMART" id="SM00387">
    <property type="entry name" value="HATPase_c"/>
    <property type="match status" value="1"/>
</dbReference>
<dbReference type="InterPro" id="IPR011047">
    <property type="entry name" value="Quinoprotein_ADH-like_sf"/>
</dbReference>
<reference evidence="8 9" key="1">
    <citation type="submission" date="2020-04" db="EMBL/GenBank/DDBJ databases">
        <title>Genome sequencing of novel species.</title>
        <authorList>
            <person name="Heo J."/>
            <person name="Kim S.-J."/>
            <person name="Kim J.-S."/>
            <person name="Hong S.-B."/>
            <person name="Kwon S.-W."/>
        </authorList>
    </citation>
    <scope>NUCLEOTIDE SEQUENCE [LARGE SCALE GENOMIC DNA]</scope>
    <source>
        <strain evidence="8 9">CJU-R4</strain>
    </source>
</reference>
<dbReference type="EC" id="2.7.13.3" evidence="2"/>
<dbReference type="EMBL" id="CP051677">
    <property type="protein sequence ID" value="QJD77260.1"/>
    <property type="molecule type" value="Genomic_DNA"/>
</dbReference>
<evidence type="ECO:0000256" key="3">
    <source>
        <dbReference type="ARBA" id="ARBA00022679"/>
    </source>
</evidence>
<keyword evidence="4" id="KW-0418">Kinase</keyword>
<organism evidence="8 9">
    <name type="scientific">Spirosoma rhododendri</name>
    <dbReference type="NCBI Taxonomy" id="2728024"/>
    <lineage>
        <taxon>Bacteria</taxon>
        <taxon>Pseudomonadati</taxon>
        <taxon>Bacteroidota</taxon>
        <taxon>Cytophagia</taxon>
        <taxon>Cytophagales</taxon>
        <taxon>Cytophagaceae</taxon>
        <taxon>Spirosoma</taxon>
    </lineage>
</organism>
<dbReference type="CDD" id="cd16917">
    <property type="entry name" value="HATPase_UhpB-NarQ-NarX-like"/>
    <property type="match status" value="1"/>
</dbReference>
<name>A0A7L5DND0_9BACT</name>
<evidence type="ECO:0000256" key="2">
    <source>
        <dbReference type="ARBA" id="ARBA00012438"/>
    </source>
</evidence>
<dbReference type="InterPro" id="IPR050482">
    <property type="entry name" value="Sensor_HK_TwoCompSys"/>
</dbReference>
<evidence type="ECO:0000313" key="9">
    <source>
        <dbReference type="Proteomes" id="UP000501128"/>
    </source>
</evidence>
<dbReference type="InterPro" id="IPR013783">
    <property type="entry name" value="Ig-like_fold"/>
</dbReference>
<dbReference type="SUPFAM" id="SSF55874">
    <property type="entry name" value="ATPase domain of HSP90 chaperone/DNA topoisomerase II/histidine kinase"/>
    <property type="match status" value="1"/>
</dbReference>
<evidence type="ECO:0000259" key="7">
    <source>
        <dbReference type="PROSITE" id="PS50109"/>
    </source>
</evidence>
<dbReference type="SUPFAM" id="SSF50998">
    <property type="entry name" value="Quinoprotein alcohol dehydrogenase-like"/>
    <property type="match status" value="1"/>
</dbReference>
<dbReference type="KEGG" id="srho:HH216_01610"/>
<dbReference type="GO" id="GO:0004673">
    <property type="term" value="F:protein histidine kinase activity"/>
    <property type="evidence" value="ECO:0007669"/>
    <property type="project" value="UniProtKB-EC"/>
</dbReference>
<dbReference type="Pfam" id="PF02518">
    <property type="entry name" value="HATPase_c"/>
    <property type="match status" value="1"/>
</dbReference>
<dbReference type="Gene3D" id="3.30.565.10">
    <property type="entry name" value="Histidine kinase-like ATPase, C-terminal domain"/>
    <property type="match status" value="1"/>
</dbReference>
<dbReference type="InterPro" id="IPR011110">
    <property type="entry name" value="Reg_prop"/>
</dbReference>
<dbReference type="InterPro" id="IPR015943">
    <property type="entry name" value="WD40/YVTN_repeat-like_dom_sf"/>
</dbReference>
<dbReference type="AlphaFoldDB" id="A0A7L5DND0"/>
<evidence type="ECO:0000256" key="4">
    <source>
        <dbReference type="ARBA" id="ARBA00022777"/>
    </source>
</evidence>
<evidence type="ECO:0000256" key="5">
    <source>
        <dbReference type="ARBA" id="ARBA00023012"/>
    </source>
</evidence>
<accession>A0A7L5DND0</accession>
<keyword evidence="6" id="KW-1133">Transmembrane helix</keyword>
<evidence type="ECO:0000313" key="8">
    <source>
        <dbReference type="EMBL" id="QJD77260.1"/>
    </source>
</evidence>
<protein>
    <recommendedName>
        <fullName evidence="2">histidine kinase</fullName>
        <ecNumber evidence="2">2.7.13.3</ecNumber>
    </recommendedName>
</protein>